<dbReference type="SUPFAM" id="SSF46689">
    <property type="entry name" value="Homeodomain-like"/>
    <property type="match status" value="2"/>
</dbReference>
<dbReference type="PRINTS" id="PR00032">
    <property type="entry name" value="HTHARAC"/>
</dbReference>
<gene>
    <name evidence="5" type="ORF">GCM10022405_06770</name>
</gene>
<accession>A0ABP7KR99</accession>
<keyword evidence="2" id="KW-0238">DNA-binding</keyword>
<dbReference type="PANTHER" id="PTHR47893:SF1">
    <property type="entry name" value="REGULATORY PROTEIN PCHR"/>
    <property type="match status" value="1"/>
</dbReference>
<dbReference type="InterPro" id="IPR018060">
    <property type="entry name" value="HTH_AraC"/>
</dbReference>
<dbReference type="SMART" id="SM00342">
    <property type="entry name" value="HTH_ARAC"/>
    <property type="match status" value="1"/>
</dbReference>
<dbReference type="PANTHER" id="PTHR47893">
    <property type="entry name" value="REGULATORY PROTEIN PCHR"/>
    <property type="match status" value="1"/>
</dbReference>
<dbReference type="Pfam" id="PF12833">
    <property type="entry name" value="HTH_18"/>
    <property type="match status" value="1"/>
</dbReference>
<dbReference type="InterPro" id="IPR018062">
    <property type="entry name" value="HTH_AraC-typ_CS"/>
</dbReference>
<dbReference type="Proteomes" id="UP001499994">
    <property type="component" value="Unassembled WGS sequence"/>
</dbReference>
<keyword evidence="1" id="KW-0805">Transcription regulation</keyword>
<dbReference type="InterPro" id="IPR009057">
    <property type="entry name" value="Homeodomain-like_sf"/>
</dbReference>
<dbReference type="EMBL" id="BAABDG010000002">
    <property type="protein sequence ID" value="GAA3884036.1"/>
    <property type="molecule type" value="Genomic_DNA"/>
</dbReference>
<protein>
    <recommendedName>
        <fullName evidence="4">HTH araC/xylS-type domain-containing protein</fullName>
    </recommendedName>
</protein>
<keyword evidence="3" id="KW-0804">Transcription</keyword>
<evidence type="ECO:0000256" key="2">
    <source>
        <dbReference type="ARBA" id="ARBA00023125"/>
    </source>
</evidence>
<comment type="caution">
    <text evidence="5">The sequence shown here is derived from an EMBL/GenBank/DDBJ whole genome shotgun (WGS) entry which is preliminary data.</text>
</comment>
<reference evidence="6" key="1">
    <citation type="journal article" date="2019" name="Int. J. Syst. Evol. Microbiol.">
        <title>The Global Catalogue of Microorganisms (GCM) 10K type strain sequencing project: providing services to taxonomists for standard genome sequencing and annotation.</title>
        <authorList>
            <consortium name="The Broad Institute Genomics Platform"/>
            <consortium name="The Broad Institute Genome Sequencing Center for Infectious Disease"/>
            <person name="Wu L."/>
            <person name="Ma J."/>
        </authorList>
    </citation>
    <scope>NUCLEOTIDE SEQUENCE [LARGE SCALE GENOMIC DNA]</scope>
    <source>
        <strain evidence="6">JCM 17201</strain>
    </source>
</reference>
<dbReference type="Gene3D" id="1.10.10.60">
    <property type="entry name" value="Homeodomain-like"/>
    <property type="match status" value="1"/>
</dbReference>
<dbReference type="PROSITE" id="PS01124">
    <property type="entry name" value="HTH_ARAC_FAMILY_2"/>
    <property type="match status" value="1"/>
</dbReference>
<organism evidence="5 6">
    <name type="scientific">Gibbsiella dentisursi</name>
    <dbReference type="NCBI Taxonomy" id="796890"/>
    <lineage>
        <taxon>Bacteria</taxon>
        <taxon>Pseudomonadati</taxon>
        <taxon>Pseudomonadota</taxon>
        <taxon>Gammaproteobacteria</taxon>
        <taxon>Enterobacterales</taxon>
        <taxon>Yersiniaceae</taxon>
        <taxon>Gibbsiella</taxon>
    </lineage>
</organism>
<name>A0ABP7KR99_9GAMM</name>
<evidence type="ECO:0000313" key="5">
    <source>
        <dbReference type="EMBL" id="GAA3884036.1"/>
    </source>
</evidence>
<dbReference type="PROSITE" id="PS00041">
    <property type="entry name" value="HTH_ARAC_FAMILY_1"/>
    <property type="match status" value="1"/>
</dbReference>
<evidence type="ECO:0000256" key="1">
    <source>
        <dbReference type="ARBA" id="ARBA00023015"/>
    </source>
</evidence>
<evidence type="ECO:0000313" key="6">
    <source>
        <dbReference type="Proteomes" id="UP001499994"/>
    </source>
</evidence>
<proteinExistence type="predicted"/>
<evidence type="ECO:0000259" key="4">
    <source>
        <dbReference type="PROSITE" id="PS01124"/>
    </source>
</evidence>
<dbReference type="InterPro" id="IPR053142">
    <property type="entry name" value="PchR_regulatory_protein"/>
</dbReference>
<evidence type="ECO:0000256" key="3">
    <source>
        <dbReference type="ARBA" id="ARBA00023163"/>
    </source>
</evidence>
<sequence>MELTGADSDGGSEPQWGEDGLLCYASGQRIMDVGEQLSCLMKSDPVPLLLAHSAALEFLAWNLMSIRSTIPHQEDISYRERRRLWLARELLLNDLSKPPTIKQLAHEVGINQLKIKRGFKQLFGTSPYALFQRKRMERARDLLQRYSVTETATMLGYSNPSHFSSAFRKQFGVLPKQIHSLYW</sequence>
<keyword evidence="6" id="KW-1185">Reference proteome</keyword>
<feature type="domain" description="HTH araC/xylS-type" evidence="4">
    <location>
        <begin position="85"/>
        <end position="181"/>
    </location>
</feature>
<dbReference type="InterPro" id="IPR020449">
    <property type="entry name" value="Tscrpt_reg_AraC-type_HTH"/>
</dbReference>